<evidence type="ECO:0000313" key="3">
    <source>
        <dbReference type="Proteomes" id="UP000183339"/>
    </source>
</evidence>
<accession>A0A1I0FQQ3</accession>
<organism evidence="2 3">
    <name type="scientific">Nitrosospira multiformis</name>
    <dbReference type="NCBI Taxonomy" id="1231"/>
    <lineage>
        <taxon>Bacteria</taxon>
        <taxon>Pseudomonadati</taxon>
        <taxon>Pseudomonadota</taxon>
        <taxon>Betaproteobacteria</taxon>
        <taxon>Nitrosomonadales</taxon>
        <taxon>Nitrosomonadaceae</taxon>
        <taxon>Nitrosospira</taxon>
    </lineage>
</organism>
<reference evidence="2 3" key="1">
    <citation type="submission" date="2016-10" db="EMBL/GenBank/DDBJ databases">
        <authorList>
            <person name="de Groot N.N."/>
        </authorList>
    </citation>
    <scope>NUCLEOTIDE SEQUENCE [LARGE SCALE GENOMIC DNA]</scope>
    <source>
        <strain evidence="2 3">Nl7</strain>
    </source>
</reference>
<dbReference type="Proteomes" id="UP000183339">
    <property type="component" value="Unassembled WGS sequence"/>
</dbReference>
<feature type="domain" description="GmrSD restriction endonucleases N-terminal" evidence="1">
    <location>
        <begin position="37"/>
        <end position="75"/>
    </location>
</feature>
<evidence type="ECO:0000259" key="1">
    <source>
        <dbReference type="Pfam" id="PF03235"/>
    </source>
</evidence>
<dbReference type="InterPro" id="IPR004919">
    <property type="entry name" value="GmrSD_N"/>
</dbReference>
<gene>
    <name evidence="2" type="ORF">SAMN05216412_1103</name>
</gene>
<dbReference type="EMBL" id="FOHI01000010">
    <property type="protein sequence ID" value="SET60498.1"/>
    <property type="molecule type" value="Genomic_DNA"/>
</dbReference>
<sequence length="120" mass="14284">MIELDSGIKEKRVWQIENPQVQHIEEAFRECFCIFRDYQREYVWTDKEVHQLLEDINEQIDAASTREYFIDTVLVPRWRSHGQAGGARCRPPAAQAARIASFGSLENLRPYRYLRYSYEL</sequence>
<dbReference type="AlphaFoldDB" id="A0A1I0FQQ3"/>
<evidence type="ECO:0000313" key="2">
    <source>
        <dbReference type="EMBL" id="SET60498.1"/>
    </source>
</evidence>
<name>A0A1I0FQQ3_9PROT</name>
<protein>
    <recommendedName>
        <fullName evidence="1">GmrSD restriction endonucleases N-terminal domain-containing protein</fullName>
    </recommendedName>
</protein>
<dbReference type="OrthoDB" id="3654724at2"/>
<dbReference type="Pfam" id="PF03235">
    <property type="entry name" value="GmrSD_N"/>
    <property type="match status" value="1"/>
</dbReference>
<proteinExistence type="predicted"/>